<protein>
    <submittedName>
        <fullName evidence="3">Uncharacterized protein</fullName>
    </submittedName>
</protein>
<gene>
    <name evidence="3" type="ORF">PDE001_LOCUS9124</name>
</gene>
<feature type="region of interest" description="Disordered" evidence="2">
    <location>
        <begin position="251"/>
        <end position="274"/>
    </location>
</feature>
<feature type="region of interest" description="Disordered" evidence="2">
    <location>
        <begin position="58"/>
        <end position="105"/>
    </location>
</feature>
<dbReference type="AlphaFoldDB" id="A0AAV0V4C5"/>
<keyword evidence="1" id="KW-0175">Coiled coil</keyword>
<organism evidence="3 4">
    <name type="scientific">Peronospora destructor</name>
    <dbReference type="NCBI Taxonomy" id="86335"/>
    <lineage>
        <taxon>Eukaryota</taxon>
        <taxon>Sar</taxon>
        <taxon>Stramenopiles</taxon>
        <taxon>Oomycota</taxon>
        <taxon>Peronosporomycetes</taxon>
        <taxon>Peronosporales</taxon>
        <taxon>Peronosporaceae</taxon>
        <taxon>Peronospora</taxon>
    </lineage>
</organism>
<accession>A0AAV0V4C5</accession>
<comment type="caution">
    <text evidence="3">The sequence shown here is derived from an EMBL/GenBank/DDBJ whole genome shotgun (WGS) entry which is preliminary data.</text>
</comment>
<dbReference type="Proteomes" id="UP001162029">
    <property type="component" value="Unassembled WGS sequence"/>
</dbReference>
<reference evidence="3" key="1">
    <citation type="submission" date="2022-12" db="EMBL/GenBank/DDBJ databases">
        <authorList>
            <person name="Webb A."/>
        </authorList>
    </citation>
    <scope>NUCLEOTIDE SEQUENCE</scope>
    <source>
        <strain evidence="3">Pd1</strain>
    </source>
</reference>
<evidence type="ECO:0000313" key="4">
    <source>
        <dbReference type="Proteomes" id="UP001162029"/>
    </source>
</evidence>
<feature type="compositionally biased region" description="Basic and acidic residues" evidence="2">
    <location>
        <begin position="90"/>
        <end position="102"/>
    </location>
</feature>
<keyword evidence="4" id="KW-1185">Reference proteome</keyword>
<proteinExistence type="predicted"/>
<evidence type="ECO:0000313" key="3">
    <source>
        <dbReference type="EMBL" id="CAI5743942.1"/>
    </source>
</evidence>
<name>A0AAV0V4C5_9STRA</name>
<evidence type="ECO:0000256" key="1">
    <source>
        <dbReference type="SAM" id="Coils"/>
    </source>
</evidence>
<evidence type="ECO:0000256" key="2">
    <source>
        <dbReference type="SAM" id="MobiDB-lite"/>
    </source>
</evidence>
<feature type="coiled-coil region" evidence="1">
    <location>
        <begin position="159"/>
        <end position="198"/>
    </location>
</feature>
<feature type="compositionally biased region" description="Acidic residues" evidence="2">
    <location>
        <begin position="58"/>
        <end position="83"/>
    </location>
</feature>
<sequence>MKYYHKKCARENGNEDICWNCELGSMIDDSELDEEHAKHNSEYLAYLKALRSSLEDGEVDEEEIVADNENQEDNQCLAEEDAETASSTVGKEDSHPLPEESSAKAAGKRWKEFIGDATADIDASYVEVTKRIAEELCDDEKRRLYSRGFVSREEFEAQMTEVEDYYIKEEARLQQLEREKALEAKKVAEARKVQVEAEQTIIAEQSAGSSTMADSTNADSTIAVLSTCYSSRLCQRCKRFNRPDFTVHPNHCHSSSGHCFKKSRDSPKHPWQPQ</sequence>
<dbReference type="EMBL" id="CANTFM010001994">
    <property type="protein sequence ID" value="CAI5743942.1"/>
    <property type="molecule type" value="Genomic_DNA"/>
</dbReference>